<dbReference type="Pfam" id="PF01042">
    <property type="entry name" value="Ribonuc_L-PSP"/>
    <property type="match status" value="3"/>
</dbReference>
<dbReference type="AlphaFoldDB" id="A0A380WBS8"/>
<dbReference type="Gene3D" id="3.30.1330.40">
    <property type="entry name" value="RutC-like"/>
    <property type="match status" value="3"/>
</dbReference>
<organism evidence="1 2">
    <name type="scientific">Afipia felis</name>
    <name type="common">Cat scratch disease bacillus</name>
    <dbReference type="NCBI Taxonomy" id="1035"/>
    <lineage>
        <taxon>Bacteria</taxon>
        <taxon>Pseudomonadati</taxon>
        <taxon>Pseudomonadota</taxon>
        <taxon>Alphaproteobacteria</taxon>
        <taxon>Hyphomicrobiales</taxon>
        <taxon>Nitrobacteraceae</taxon>
        <taxon>Afipia</taxon>
    </lineage>
</organism>
<dbReference type="RefSeq" id="WP_002717267.1">
    <property type="nucleotide sequence ID" value="NZ_UFSI01000001.1"/>
</dbReference>
<dbReference type="Proteomes" id="UP000254343">
    <property type="component" value="Unassembled WGS sequence"/>
</dbReference>
<dbReference type="PANTHER" id="PTHR43857">
    <property type="entry name" value="BLR7761 PROTEIN"/>
    <property type="match status" value="1"/>
</dbReference>
<gene>
    <name evidence="1" type="ORF">NCTC12722_03670</name>
</gene>
<dbReference type="InterPro" id="IPR035959">
    <property type="entry name" value="RutC-like_sf"/>
</dbReference>
<name>A0A380WBS8_AFIFE</name>
<dbReference type="CDD" id="cd00448">
    <property type="entry name" value="YjgF_YER057c_UK114_family"/>
    <property type="match status" value="1"/>
</dbReference>
<dbReference type="PANTHER" id="PTHR43857:SF1">
    <property type="entry name" value="YJGH FAMILY PROTEIN"/>
    <property type="match status" value="1"/>
</dbReference>
<dbReference type="EMBL" id="UIGB01000001">
    <property type="protein sequence ID" value="SUU86444.1"/>
    <property type="molecule type" value="Genomic_DNA"/>
</dbReference>
<sequence>MTLHIPVGGKSSGTDARVHGFLYPDGGVPAAWQASHKKGDGSRFDRLIWIAGQYDGNGQGGIENPGRVLAQTDAAMSKIARAVETLGGRAADLVKLVVFHTVADVEGEQELLRRIRSHIKGDVPPVISLVALPRLWHPDMAVLIKAVAIDNADGKAPRHAGNPKNHWGWPRGAEFSQGLRCGEFVFVSAQSSKDGTGALKHEGDIVSQAKLTIGNIASVLDSLGCDLDDVVKLNTWYLGQGTDADWRRAAEVRSSAFRFPGPGATGVPVPRLYPDGAMIRQECMALRGLEGRLPRALSWPLGHWDWPMRVSFQQGIRVGRLIVLGGQYSMDEKGLVVDDENMPKQTDNTLEFIRRILDGFGVGMQDLVEVTGFYKYSSIAEGSTPLQDRRFGSLMPPVTEAPLGTMGLEGVTLEVEGFAIVPDRIP</sequence>
<evidence type="ECO:0000313" key="2">
    <source>
        <dbReference type="Proteomes" id="UP000254343"/>
    </source>
</evidence>
<dbReference type="OrthoDB" id="7696925at2"/>
<proteinExistence type="predicted"/>
<evidence type="ECO:0000313" key="1">
    <source>
        <dbReference type="EMBL" id="SUU86444.1"/>
    </source>
</evidence>
<dbReference type="InterPro" id="IPR006175">
    <property type="entry name" value="YjgF/YER057c/UK114"/>
</dbReference>
<protein>
    <submittedName>
        <fullName evidence="1">Putative endoribonuclease L-PSP</fullName>
    </submittedName>
</protein>
<reference evidence="1 2" key="1">
    <citation type="submission" date="2018-06" db="EMBL/GenBank/DDBJ databases">
        <authorList>
            <consortium name="Pathogen Informatics"/>
            <person name="Doyle S."/>
        </authorList>
    </citation>
    <scope>NUCLEOTIDE SEQUENCE [LARGE SCALE GENOMIC DNA]</scope>
    <source>
        <strain evidence="1 2">NCTC12722</strain>
    </source>
</reference>
<accession>A0A380WBS8</accession>
<dbReference type="SUPFAM" id="SSF55298">
    <property type="entry name" value="YjgF-like"/>
    <property type="match status" value="3"/>
</dbReference>